<dbReference type="InterPro" id="IPR000014">
    <property type="entry name" value="PAS"/>
</dbReference>
<evidence type="ECO:0000259" key="4">
    <source>
        <dbReference type="PROSITE" id="PS50043"/>
    </source>
</evidence>
<accession>A0A7G5XHV0</accession>
<evidence type="ECO:0000256" key="3">
    <source>
        <dbReference type="ARBA" id="ARBA00023163"/>
    </source>
</evidence>
<dbReference type="InterPro" id="IPR036388">
    <property type="entry name" value="WH-like_DNA-bd_sf"/>
</dbReference>
<dbReference type="Proteomes" id="UP000515344">
    <property type="component" value="Chromosome"/>
</dbReference>
<dbReference type="InterPro" id="IPR035965">
    <property type="entry name" value="PAS-like_dom_sf"/>
</dbReference>
<keyword evidence="6" id="KW-1185">Reference proteome</keyword>
<keyword evidence="1" id="KW-0805">Transcription regulation</keyword>
<dbReference type="InterPro" id="IPR001610">
    <property type="entry name" value="PAC"/>
</dbReference>
<organism evidence="5 6">
    <name type="scientific">Lacibacter sediminis</name>
    <dbReference type="NCBI Taxonomy" id="2760713"/>
    <lineage>
        <taxon>Bacteria</taxon>
        <taxon>Pseudomonadati</taxon>
        <taxon>Bacteroidota</taxon>
        <taxon>Chitinophagia</taxon>
        <taxon>Chitinophagales</taxon>
        <taxon>Chitinophagaceae</taxon>
        <taxon>Lacibacter</taxon>
    </lineage>
</organism>
<evidence type="ECO:0000313" key="5">
    <source>
        <dbReference type="EMBL" id="QNA45053.1"/>
    </source>
</evidence>
<dbReference type="Gene3D" id="3.30.450.20">
    <property type="entry name" value="PAS domain"/>
    <property type="match status" value="1"/>
</dbReference>
<dbReference type="GO" id="GO:0003677">
    <property type="term" value="F:DNA binding"/>
    <property type="evidence" value="ECO:0007669"/>
    <property type="project" value="UniProtKB-KW"/>
</dbReference>
<dbReference type="CDD" id="cd06170">
    <property type="entry name" value="LuxR_C_like"/>
    <property type="match status" value="1"/>
</dbReference>
<dbReference type="Pfam" id="PF00196">
    <property type="entry name" value="GerE"/>
    <property type="match status" value="1"/>
</dbReference>
<dbReference type="GO" id="GO:0006355">
    <property type="term" value="P:regulation of DNA-templated transcription"/>
    <property type="evidence" value="ECO:0007669"/>
    <property type="project" value="InterPro"/>
</dbReference>
<dbReference type="CDD" id="cd00130">
    <property type="entry name" value="PAS"/>
    <property type="match status" value="1"/>
</dbReference>
<dbReference type="PROSITE" id="PS50043">
    <property type="entry name" value="HTH_LUXR_2"/>
    <property type="match status" value="1"/>
</dbReference>
<dbReference type="Gene3D" id="1.10.10.10">
    <property type="entry name" value="Winged helix-like DNA-binding domain superfamily/Winged helix DNA-binding domain"/>
    <property type="match status" value="1"/>
</dbReference>
<dbReference type="PRINTS" id="PR00038">
    <property type="entry name" value="HTHLUXR"/>
</dbReference>
<gene>
    <name evidence="5" type="ORF">H4075_02320</name>
</gene>
<name>A0A7G5XHV0_9BACT</name>
<dbReference type="SMART" id="SM00086">
    <property type="entry name" value="PAC"/>
    <property type="match status" value="1"/>
</dbReference>
<dbReference type="PANTHER" id="PTHR44688:SF16">
    <property type="entry name" value="DNA-BINDING TRANSCRIPTIONAL ACTIVATOR DEVR_DOSR"/>
    <property type="match status" value="1"/>
</dbReference>
<dbReference type="PROSITE" id="PS00622">
    <property type="entry name" value="HTH_LUXR_1"/>
    <property type="match status" value="1"/>
</dbReference>
<dbReference type="SUPFAM" id="SSF46894">
    <property type="entry name" value="C-terminal effector domain of the bipartite response regulators"/>
    <property type="match status" value="1"/>
</dbReference>
<sequence>MKQEPFDLEFNRIFKWLGNDSAPSQLKFELDLYKKLWNFFLIGDSYYFIINHHNLQFEFVSKEVEEVMGYLPSEFDIRFMNDKLHPDDRSWFLAIGTCIVDFFSQLPVDKLLKYKVRYDIRFKKKNGDYARILYQGVLLEHDASGKFLRTLSVHSDITYLKQEGNPVLSFIGSEGEPSYLDVVSNKPFVESKEEFTKREKQVLKLLIEGKPSKEISGLLKISKQTVDTHRKNMLHKKHLSNTGELIGKAIRSGWI</sequence>
<dbReference type="InterPro" id="IPR000792">
    <property type="entry name" value="Tscrpt_reg_LuxR_C"/>
</dbReference>
<dbReference type="InterPro" id="IPR016032">
    <property type="entry name" value="Sig_transdc_resp-reg_C-effctor"/>
</dbReference>
<dbReference type="KEGG" id="lacs:H4075_02320"/>
<dbReference type="AlphaFoldDB" id="A0A7G5XHV0"/>
<reference evidence="6" key="1">
    <citation type="submission" date="2020-08" db="EMBL/GenBank/DDBJ databases">
        <title>Lacibacter sp. S13-6-6 genome sequencing.</title>
        <authorList>
            <person name="Jin L."/>
        </authorList>
    </citation>
    <scope>NUCLEOTIDE SEQUENCE [LARGE SCALE GENOMIC DNA]</scope>
    <source>
        <strain evidence="6">S13-6-6</strain>
    </source>
</reference>
<evidence type="ECO:0000256" key="1">
    <source>
        <dbReference type="ARBA" id="ARBA00023015"/>
    </source>
</evidence>
<evidence type="ECO:0000256" key="2">
    <source>
        <dbReference type="ARBA" id="ARBA00023125"/>
    </source>
</evidence>
<proteinExistence type="predicted"/>
<evidence type="ECO:0000313" key="6">
    <source>
        <dbReference type="Proteomes" id="UP000515344"/>
    </source>
</evidence>
<dbReference type="PANTHER" id="PTHR44688">
    <property type="entry name" value="DNA-BINDING TRANSCRIPTIONAL ACTIVATOR DEVR_DOSR"/>
    <property type="match status" value="1"/>
</dbReference>
<dbReference type="SUPFAM" id="SSF55785">
    <property type="entry name" value="PYP-like sensor domain (PAS domain)"/>
    <property type="match status" value="1"/>
</dbReference>
<feature type="domain" description="HTH luxR-type" evidence="4">
    <location>
        <begin position="188"/>
        <end position="253"/>
    </location>
</feature>
<keyword evidence="3" id="KW-0804">Transcription</keyword>
<dbReference type="SMART" id="SM00421">
    <property type="entry name" value="HTH_LUXR"/>
    <property type="match status" value="1"/>
</dbReference>
<protein>
    <submittedName>
        <fullName evidence="5">PAS domain-containing protein</fullName>
    </submittedName>
</protein>
<dbReference type="EMBL" id="CP060007">
    <property type="protein sequence ID" value="QNA45053.1"/>
    <property type="molecule type" value="Genomic_DNA"/>
</dbReference>
<dbReference type="RefSeq" id="WP_182803774.1">
    <property type="nucleotide sequence ID" value="NZ_CP060007.1"/>
</dbReference>
<keyword evidence="2" id="KW-0238">DNA-binding</keyword>